<feature type="compositionally biased region" description="Pro residues" evidence="1">
    <location>
        <begin position="35"/>
        <end position="44"/>
    </location>
</feature>
<gene>
    <name evidence="2" type="ORF">BCR44DRAFT_1422679</name>
</gene>
<dbReference type="AlphaFoldDB" id="A0A1Y2I4Y5"/>
<evidence type="ECO:0000313" key="3">
    <source>
        <dbReference type="Proteomes" id="UP000193411"/>
    </source>
</evidence>
<accession>A0A1Y2I4Y5</accession>
<feature type="compositionally biased region" description="Low complexity" evidence="1">
    <location>
        <begin position="45"/>
        <end position="77"/>
    </location>
</feature>
<keyword evidence="3" id="KW-1185">Reference proteome</keyword>
<organism evidence="2 3">
    <name type="scientific">Catenaria anguillulae PL171</name>
    <dbReference type="NCBI Taxonomy" id="765915"/>
    <lineage>
        <taxon>Eukaryota</taxon>
        <taxon>Fungi</taxon>
        <taxon>Fungi incertae sedis</taxon>
        <taxon>Blastocladiomycota</taxon>
        <taxon>Blastocladiomycetes</taxon>
        <taxon>Blastocladiales</taxon>
        <taxon>Catenariaceae</taxon>
        <taxon>Catenaria</taxon>
    </lineage>
</organism>
<dbReference type="Proteomes" id="UP000193411">
    <property type="component" value="Unassembled WGS sequence"/>
</dbReference>
<comment type="caution">
    <text evidence="2">The sequence shown here is derived from an EMBL/GenBank/DDBJ whole genome shotgun (WGS) entry which is preliminary data.</text>
</comment>
<evidence type="ECO:0000256" key="1">
    <source>
        <dbReference type="SAM" id="MobiDB-lite"/>
    </source>
</evidence>
<dbReference type="EMBL" id="MCFL01000001">
    <property type="protein sequence ID" value="ORZ41374.1"/>
    <property type="molecule type" value="Genomic_DNA"/>
</dbReference>
<feature type="compositionally biased region" description="Basic and acidic residues" evidence="1">
    <location>
        <begin position="1"/>
        <end position="10"/>
    </location>
</feature>
<proteinExistence type="predicted"/>
<name>A0A1Y2I4Y5_9FUNG</name>
<reference evidence="2 3" key="1">
    <citation type="submission" date="2016-07" db="EMBL/GenBank/DDBJ databases">
        <title>Pervasive Adenine N6-methylation of Active Genes in Fungi.</title>
        <authorList>
            <consortium name="DOE Joint Genome Institute"/>
            <person name="Mondo S.J."/>
            <person name="Dannebaum R.O."/>
            <person name="Kuo R.C."/>
            <person name="Labutti K."/>
            <person name="Haridas S."/>
            <person name="Kuo A."/>
            <person name="Salamov A."/>
            <person name="Ahrendt S.R."/>
            <person name="Lipzen A."/>
            <person name="Sullivan W."/>
            <person name="Andreopoulos W.B."/>
            <person name="Clum A."/>
            <person name="Lindquist E."/>
            <person name="Daum C."/>
            <person name="Ramamoorthy G.K."/>
            <person name="Gryganskyi A."/>
            <person name="Culley D."/>
            <person name="Magnuson J.K."/>
            <person name="James T.Y."/>
            <person name="O'Malley M.A."/>
            <person name="Stajich J.E."/>
            <person name="Spatafora J.W."/>
            <person name="Visel A."/>
            <person name="Grigoriev I.V."/>
        </authorList>
    </citation>
    <scope>NUCLEOTIDE SEQUENCE [LARGE SCALE GENOMIC DNA]</scope>
    <source>
        <strain evidence="2 3">PL171</strain>
    </source>
</reference>
<feature type="region of interest" description="Disordered" evidence="1">
    <location>
        <begin position="1"/>
        <end position="77"/>
    </location>
</feature>
<sequence length="99" mass="11273">MSRDKLDTRLGKPPRFSSMTAPQHKGRAMARIRCPQPPRPPAAPPSNRTRPPRARAQAQARARGADTSTRRAATRASNRFRCRTHHRWCGWSRWFPCSG</sequence>
<protein>
    <submittedName>
        <fullName evidence="2">Uncharacterized protein</fullName>
    </submittedName>
</protein>
<evidence type="ECO:0000313" key="2">
    <source>
        <dbReference type="EMBL" id="ORZ41374.1"/>
    </source>
</evidence>